<dbReference type="InterPro" id="IPR010982">
    <property type="entry name" value="Lambda_DNA-bd_dom_sf"/>
</dbReference>
<dbReference type="OrthoDB" id="5194256at2"/>
<dbReference type="Pfam" id="PF21716">
    <property type="entry name" value="dnstrm_HI1420"/>
    <property type="match status" value="1"/>
</dbReference>
<proteinExistence type="predicted"/>
<dbReference type="Proteomes" id="UP000305792">
    <property type="component" value="Unassembled WGS sequence"/>
</dbReference>
<dbReference type="GO" id="GO:0003677">
    <property type="term" value="F:DNA binding"/>
    <property type="evidence" value="ECO:0007669"/>
    <property type="project" value="InterPro"/>
</dbReference>
<protein>
    <submittedName>
        <fullName evidence="2">Helix-turn-helix transcriptional regulator</fullName>
    </submittedName>
</protein>
<evidence type="ECO:0000313" key="2">
    <source>
        <dbReference type="EMBL" id="THV25965.1"/>
    </source>
</evidence>
<accession>A0A4S8P8N2</accession>
<evidence type="ECO:0000313" key="3">
    <source>
        <dbReference type="Proteomes" id="UP000305792"/>
    </source>
</evidence>
<sequence length="195" mass="22225">MRILDIPRAERRRRVDLHIRRDKMPSYLRRRAVRAYAEGMQRARGSAEGPSQQQLDFADWVKDVVDAFGDPPKEWSVTRIAREAGVHRNAIYDWMGARAKPQRETVAKFCKGLGLDYDEPARLLGWNEAPSVPKDLEGFIRRARALADHPGTSAERRRVLEARIEAAESTFRAAQEMEKTAEALLREALGEDADT</sequence>
<keyword evidence="1" id="KW-0175">Coiled coil</keyword>
<dbReference type="Gene3D" id="1.10.260.40">
    <property type="entry name" value="lambda repressor-like DNA-binding domains"/>
    <property type="match status" value="1"/>
</dbReference>
<dbReference type="InterPro" id="IPR014057">
    <property type="entry name" value="HI1420"/>
</dbReference>
<feature type="coiled-coil region" evidence="1">
    <location>
        <begin position="157"/>
        <end position="187"/>
    </location>
</feature>
<comment type="caution">
    <text evidence="2">The sequence shown here is derived from an EMBL/GenBank/DDBJ whole genome shotgun (WGS) entry which is preliminary data.</text>
</comment>
<dbReference type="AlphaFoldDB" id="A0A4S8P8N2"/>
<name>A0A4S8P8N2_9ACTN</name>
<reference evidence="2 3" key="1">
    <citation type="journal article" date="2018" name="Int. J. Syst. Evol. Microbiol.">
        <title>Glycomyces paridis sp. nov., isolated from the medicinal plant Paris polyphylla.</title>
        <authorList>
            <person name="Fang X.M."/>
            <person name="Bai J.L."/>
            <person name="Su J."/>
            <person name="Zhao L.L."/>
            <person name="Liu H.Y."/>
            <person name="Ma B.P."/>
            <person name="Zhang Y.Q."/>
            <person name="Yu L.Y."/>
        </authorList>
    </citation>
    <scope>NUCLEOTIDE SEQUENCE [LARGE SCALE GENOMIC DNA]</scope>
    <source>
        <strain evidence="2 3">CPCC 204357</strain>
    </source>
</reference>
<dbReference type="SUPFAM" id="SSF47413">
    <property type="entry name" value="lambda repressor-like DNA-binding domains"/>
    <property type="match status" value="1"/>
</dbReference>
<gene>
    <name evidence="2" type="ORF">E9998_19725</name>
</gene>
<evidence type="ECO:0000256" key="1">
    <source>
        <dbReference type="SAM" id="Coils"/>
    </source>
</evidence>
<dbReference type="RefSeq" id="WP_136531413.1">
    <property type="nucleotide sequence ID" value="NZ_STGX01000016.1"/>
</dbReference>
<dbReference type="EMBL" id="STGX01000016">
    <property type="protein sequence ID" value="THV25965.1"/>
    <property type="molecule type" value="Genomic_DNA"/>
</dbReference>
<keyword evidence="3" id="KW-1185">Reference proteome</keyword>
<organism evidence="2 3">
    <name type="scientific">Glycomyces paridis</name>
    <dbReference type="NCBI Taxonomy" id="2126555"/>
    <lineage>
        <taxon>Bacteria</taxon>
        <taxon>Bacillati</taxon>
        <taxon>Actinomycetota</taxon>
        <taxon>Actinomycetes</taxon>
        <taxon>Glycomycetales</taxon>
        <taxon>Glycomycetaceae</taxon>
        <taxon>Glycomyces</taxon>
    </lineage>
</organism>